<dbReference type="PROSITE" id="PS51257">
    <property type="entry name" value="PROKAR_LIPOPROTEIN"/>
    <property type="match status" value="1"/>
</dbReference>
<evidence type="ECO:0000256" key="2">
    <source>
        <dbReference type="SAM" id="SignalP"/>
    </source>
</evidence>
<evidence type="ECO:0000313" key="3">
    <source>
        <dbReference type="EMBL" id="KKC99680.1"/>
    </source>
</evidence>
<proteinExistence type="predicted"/>
<evidence type="ECO:0000313" key="4">
    <source>
        <dbReference type="Proteomes" id="UP000033633"/>
    </source>
</evidence>
<dbReference type="EMBL" id="JWYV01000009">
    <property type="protein sequence ID" value="KKC99680.1"/>
    <property type="molecule type" value="Genomic_DNA"/>
</dbReference>
<name>A0A0F5VBY7_9GAMM</name>
<dbReference type="PATRIC" id="fig|265726.11.peg.4633"/>
<accession>A0A0F5VBY7</accession>
<evidence type="ECO:0000256" key="1">
    <source>
        <dbReference type="SAM" id="MobiDB-lite"/>
    </source>
</evidence>
<sequence>MKQTKMLSMVLLSLMLTACGGDSTGPVINQDNLMNNSNTTSNNDTSHSDSDTTTSIDIDGIYVDVDNNVVMMVDEDTEDGGFVLLDTDDSAVVMNTSHTISGTRMTATGISYLSSSAYSMNMEDSVTLTFYRQSVSFMGVINDQLTSYSLDRNSGSLSLETLDGTYTNSETGDTFSIDVAGNFTINGGCTISGTVYQKKHYYRDDAASVTGCSDATFDRDDYQFILFTLIVGDTNYLVTIADSSVATLWRLMPLEETL</sequence>
<gene>
    <name evidence="3" type="ORF">KY46_12270</name>
</gene>
<reference evidence="3 4" key="1">
    <citation type="submission" date="2014-12" db="EMBL/GenBank/DDBJ databases">
        <title>Mercury Reductase activity and rhizosphere competence traits in the genome of root associated Photobacterium halotolerans MELD1.</title>
        <authorList>
            <person name="Mathew D.C."/>
            <person name="Huang C.-C."/>
        </authorList>
    </citation>
    <scope>NUCLEOTIDE SEQUENCE [LARGE SCALE GENOMIC DNA]</scope>
    <source>
        <strain evidence="3 4">MELD1</strain>
    </source>
</reference>
<keyword evidence="4" id="KW-1185">Reference proteome</keyword>
<comment type="caution">
    <text evidence="3">The sequence shown here is derived from an EMBL/GenBank/DDBJ whole genome shotgun (WGS) entry which is preliminary data.</text>
</comment>
<organism evidence="3 4">
    <name type="scientific">Photobacterium halotolerans</name>
    <dbReference type="NCBI Taxonomy" id="265726"/>
    <lineage>
        <taxon>Bacteria</taxon>
        <taxon>Pseudomonadati</taxon>
        <taxon>Pseudomonadota</taxon>
        <taxon>Gammaproteobacteria</taxon>
        <taxon>Vibrionales</taxon>
        <taxon>Vibrionaceae</taxon>
        <taxon>Photobacterium</taxon>
    </lineage>
</organism>
<dbReference type="Proteomes" id="UP000033633">
    <property type="component" value="Unassembled WGS sequence"/>
</dbReference>
<feature type="chain" id="PRO_5002496635" description="Lipoprotein" evidence="2">
    <location>
        <begin position="21"/>
        <end position="258"/>
    </location>
</feature>
<feature type="compositionally biased region" description="Low complexity" evidence="1">
    <location>
        <begin position="31"/>
        <end position="52"/>
    </location>
</feature>
<dbReference type="RefSeq" id="WP_046220920.1">
    <property type="nucleotide sequence ID" value="NZ_JWYV01000009.1"/>
</dbReference>
<dbReference type="OrthoDB" id="5906340at2"/>
<keyword evidence="2" id="KW-0732">Signal</keyword>
<dbReference type="AlphaFoldDB" id="A0A0F5VBY7"/>
<feature type="signal peptide" evidence="2">
    <location>
        <begin position="1"/>
        <end position="20"/>
    </location>
</feature>
<feature type="region of interest" description="Disordered" evidence="1">
    <location>
        <begin position="29"/>
        <end position="52"/>
    </location>
</feature>
<evidence type="ECO:0008006" key="5">
    <source>
        <dbReference type="Google" id="ProtNLM"/>
    </source>
</evidence>
<protein>
    <recommendedName>
        <fullName evidence="5">Lipoprotein</fullName>
    </recommendedName>
</protein>